<comment type="caution">
    <text evidence="11">The sequence shown here is derived from an EMBL/GenBank/DDBJ whole genome shotgun (WGS) entry which is preliminary data.</text>
</comment>
<keyword evidence="12" id="KW-1185">Reference proteome</keyword>
<evidence type="ECO:0000256" key="7">
    <source>
        <dbReference type="ARBA" id="ARBA00023141"/>
    </source>
</evidence>
<comment type="pathway">
    <text evidence="2 9">Amino-acid biosynthesis; L-tryptophan biosynthesis; L-tryptophan from chorismate: step 3/5.</text>
</comment>
<keyword evidence="5 9" id="KW-0028">Amino-acid biosynthesis</keyword>
<proteinExistence type="inferred from homology"/>
<gene>
    <name evidence="9" type="primary">trpF</name>
    <name evidence="11" type="ORF">ACFQ5M_11165</name>
</gene>
<keyword evidence="7 9" id="KW-0057">Aromatic amino acid biosynthesis</keyword>
<dbReference type="Proteomes" id="UP001597267">
    <property type="component" value="Unassembled WGS sequence"/>
</dbReference>
<evidence type="ECO:0000259" key="10">
    <source>
        <dbReference type="Pfam" id="PF00697"/>
    </source>
</evidence>
<evidence type="ECO:0000256" key="3">
    <source>
        <dbReference type="ARBA" id="ARBA00012572"/>
    </source>
</evidence>
<dbReference type="InterPro" id="IPR001240">
    <property type="entry name" value="PRAI_dom"/>
</dbReference>
<evidence type="ECO:0000256" key="4">
    <source>
        <dbReference type="ARBA" id="ARBA00022272"/>
    </source>
</evidence>
<evidence type="ECO:0000313" key="11">
    <source>
        <dbReference type="EMBL" id="MFD1672663.1"/>
    </source>
</evidence>
<name>A0ABW4JAG6_9LACO</name>
<dbReference type="PANTHER" id="PTHR42894:SF1">
    <property type="entry name" value="N-(5'-PHOSPHORIBOSYL)ANTHRANILATE ISOMERASE"/>
    <property type="match status" value="1"/>
</dbReference>
<dbReference type="Gene3D" id="3.20.20.70">
    <property type="entry name" value="Aldolase class I"/>
    <property type="match status" value="1"/>
</dbReference>
<evidence type="ECO:0000256" key="6">
    <source>
        <dbReference type="ARBA" id="ARBA00022822"/>
    </source>
</evidence>
<dbReference type="InterPro" id="IPR044643">
    <property type="entry name" value="TrpF_fam"/>
</dbReference>
<evidence type="ECO:0000256" key="5">
    <source>
        <dbReference type="ARBA" id="ARBA00022605"/>
    </source>
</evidence>
<dbReference type="Pfam" id="PF00697">
    <property type="entry name" value="PRAI"/>
    <property type="match status" value="1"/>
</dbReference>
<feature type="domain" description="N-(5'phosphoribosyl) anthranilate isomerase (PRAI)" evidence="10">
    <location>
        <begin position="4"/>
        <end position="188"/>
    </location>
</feature>
<evidence type="ECO:0000256" key="9">
    <source>
        <dbReference type="HAMAP-Rule" id="MF_00135"/>
    </source>
</evidence>
<organism evidence="11 12">
    <name type="scientific">Agrilactobacillus yilanensis</name>
    <dbReference type="NCBI Taxonomy" id="2485997"/>
    <lineage>
        <taxon>Bacteria</taxon>
        <taxon>Bacillati</taxon>
        <taxon>Bacillota</taxon>
        <taxon>Bacilli</taxon>
        <taxon>Lactobacillales</taxon>
        <taxon>Lactobacillaceae</taxon>
        <taxon>Agrilactobacillus</taxon>
    </lineage>
</organism>
<evidence type="ECO:0000256" key="2">
    <source>
        <dbReference type="ARBA" id="ARBA00004664"/>
    </source>
</evidence>
<reference evidence="12" key="1">
    <citation type="journal article" date="2019" name="Int. J. Syst. Evol. Microbiol.">
        <title>The Global Catalogue of Microorganisms (GCM) 10K type strain sequencing project: providing services to taxonomists for standard genome sequencing and annotation.</title>
        <authorList>
            <consortium name="The Broad Institute Genomics Platform"/>
            <consortium name="The Broad Institute Genome Sequencing Center for Infectious Disease"/>
            <person name="Wu L."/>
            <person name="Ma J."/>
        </authorList>
    </citation>
    <scope>NUCLEOTIDE SEQUENCE [LARGE SCALE GENOMIC DNA]</scope>
    <source>
        <strain evidence="12">CCM 8896</strain>
    </source>
</reference>
<dbReference type="PANTHER" id="PTHR42894">
    <property type="entry name" value="N-(5'-PHOSPHORIBOSYL)ANTHRANILATE ISOMERASE"/>
    <property type="match status" value="1"/>
</dbReference>
<dbReference type="HAMAP" id="MF_00135">
    <property type="entry name" value="PRAI"/>
    <property type="match status" value="1"/>
</dbReference>
<dbReference type="RefSeq" id="WP_125713337.1">
    <property type="nucleotide sequence ID" value="NZ_JBHTOP010000026.1"/>
</dbReference>
<protein>
    <recommendedName>
        <fullName evidence="4 9">N-(5'-phosphoribosyl)anthranilate isomerase</fullName>
        <shortName evidence="9">PRAI</shortName>
        <ecNumber evidence="3 9">5.3.1.24</ecNumber>
    </recommendedName>
</protein>
<dbReference type="InterPro" id="IPR011060">
    <property type="entry name" value="RibuloseP-bd_barrel"/>
</dbReference>
<sequence length="192" mass="20907">MTQVKICGLMTLSDVAAVNTTTADFAGFVFAPSRHQIDIPTATLLKKHLNPRIKTVGVFVHESYETITKIYQSGLIDLVQLHQNYESNLNQRLHKDGLPIIQVFQNQSPKNQVQADYIMVDSGQGSGQTLTWQPLPTITKPLILAGGLTPENVAQAISVVQPTIVDVSSGVEVAHHKSIAKIQQFVNNAKGA</sequence>
<accession>A0ABW4JAG6</accession>
<comment type="catalytic activity">
    <reaction evidence="1 9">
        <text>N-(5-phospho-beta-D-ribosyl)anthranilate = 1-(2-carboxyphenylamino)-1-deoxy-D-ribulose 5-phosphate</text>
        <dbReference type="Rhea" id="RHEA:21540"/>
        <dbReference type="ChEBI" id="CHEBI:18277"/>
        <dbReference type="ChEBI" id="CHEBI:58613"/>
        <dbReference type="EC" id="5.3.1.24"/>
    </reaction>
</comment>
<dbReference type="GO" id="GO:0016853">
    <property type="term" value="F:isomerase activity"/>
    <property type="evidence" value="ECO:0007669"/>
    <property type="project" value="UniProtKB-KW"/>
</dbReference>
<dbReference type="CDD" id="cd00405">
    <property type="entry name" value="PRAI"/>
    <property type="match status" value="1"/>
</dbReference>
<evidence type="ECO:0000256" key="1">
    <source>
        <dbReference type="ARBA" id="ARBA00001164"/>
    </source>
</evidence>
<dbReference type="EC" id="5.3.1.24" evidence="3 9"/>
<dbReference type="InterPro" id="IPR013785">
    <property type="entry name" value="Aldolase_TIM"/>
</dbReference>
<keyword evidence="6 9" id="KW-0822">Tryptophan biosynthesis</keyword>
<evidence type="ECO:0000313" key="12">
    <source>
        <dbReference type="Proteomes" id="UP001597267"/>
    </source>
</evidence>
<evidence type="ECO:0000256" key="8">
    <source>
        <dbReference type="ARBA" id="ARBA00023235"/>
    </source>
</evidence>
<dbReference type="EMBL" id="JBHTOP010000026">
    <property type="protein sequence ID" value="MFD1672663.1"/>
    <property type="molecule type" value="Genomic_DNA"/>
</dbReference>
<comment type="similarity">
    <text evidence="9">Belongs to the TrpF family.</text>
</comment>
<keyword evidence="8 9" id="KW-0413">Isomerase</keyword>
<dbReference type="SUPFAM" id="SSF51366">
    <property type="entry name" value="Ribulose-phoshate binding barrel"/>
    <property type="match status" value="1"/>
</dbReference>